<dbReference type="GO" id="GO:0016887">
    <property type="term" value="F:ATP hydrolysis activity"/>
    <property type="evidence" value="ECO:0007669"/>
    <property type="project" value="InterPro"/>
</dbReference>
<accession>A0A0R2MVB7</accession>
<dbReference type="InterPro" id="IPR003439">
    <property type="entry name" value="ABC_transporter-like_ATP-bd"/>
</dbReference>
<dbReference type="GO" id="GO:0005524">
    <property type="term" value="F:ATP binding"/>
    <property type="evidence" value="ECO:0007669"/>
    <property type="project" value="InterPro"/>
</dbReference>
<dbReference type="InterPro" id="IPR050153">
    <property type="entry name" value="Metal_Ion_Import_ABC"/>
</dbReference>
<comment type="caution">
    <text evidence="3">The sequence shown here is derived from an EMBL/GenBank/DDBJ whole genome shotgun (WGS) entry which is preliminary data.</text>
</comment>
<keyword evidence="1" id="KW-0813">Transport</keyword>
<proteinExistence type="predicted"/>
<dbReference type="PANTHER" id="PTHR42734">
    <property type="entry name" value="METAL TRANSPORT SYSTEM ATP-BINDING PROTEIN TM_0124-RELATED"/>
    <property type="match status" value="1"/>
</dbReference>
<dbReference type="Proteomes" id="UP000050969">
    <property type="component" value="Unassembled WGS sequence"/>
</dbReference>
<gene>
    <name evidence="3" type="ORF">IV56_GL001667</name>
</gene>
<evidence type="ECO:0000313" key="4">
    <source>
        <dbReference type="Proteomes" id="UP000050969"/>
    </source>
</evidence>
<feature type="domain" description="ABC transporter" evidence="2">
    <location>
        <begin position="4"/>
        <end position="221"/>
    </location>
</feature>
<name>A0A0R2MVB7_9LACO</name>
<organism evidence="3 4">
    <name type="scientific">Lacticaseibacillus saniviri JCM 17471 = DSM 24301</name>
    <dbReference type="NCBI Taxonomy" id="1293598"/>
    <lineage>
        <taxon>Bacteria</taxon>
        <taxon>Bacillati</taxon>
        <taxon>Bacillota</taxon>
        <taxon>Bacilli</taxon>
        <taxon>Lactobacillales</taxon>
        <taxon>Lactobacillaceae</taxon>
        <taxon>Lacticaseibacillus</taxon>
    </lineage>
</organism>
<protein>
    <submittedName>
        <fullName evidence="3">ABC superfamily ATP binding cassette transporter, ABC protein</fullName>
    </submittedName>
</protein>
<dbReference type="Pfam" id="PF00005">
    <property type="entry name" value="ABC_tran"/>
    <property type="match status" value="1"/>
</dbReference>
<dbReference type="PROSITE" id="PS50893">
    <property type="entry name" value="ABC_TRANSPORTER_2"/>
    <property type="match status" value="1"/>
</dbReference>
<evidence type="ECO:0000259" key="2">
    <source>
        <dbReference type="PROSITE" id="PS50893"/>
    </source>
</evidence>
<reference evidence="3 4" key="1">
    <citation type="journal article" date="2015" name="Genome Announc.">
        <title>Expanding the biotechnology potential of lactobacilli through comparative genomics of 213 strains and associated genera.</title>
        <authorList>
            <person name="Sun Z."/>
            <person name="Harris H.M."/>
            <person name="McCann A."/>
            <person name="Guo C."/>
            <person name="Argimon S."/>
            <person name="Zhang W."/>
            <person name="Yang X."/>
            <person name="Jeffery I.B."/>
            <person name="Cooney J.C."/>
            <person name="Kagawa T.F."/>
            <person name="Liu W."/>
            <person name="Song Y."/>
            <person name="Salvetti E."/>
            <person name="Wrobel A."/>
            <person name="Rasinkangas P."/>
            <person name="Parkhill J."/>
            <person name="Rea M.C."/>
            <person name="O'Sullivan O."/>
            <person name="Ritari J."/>
            <person name="Douillard F.P."/>
            <person name="Paul Ross R."/>
            <person name="Yang R."/>
            <person name="Briner A.E."/>
            <person name="Felis G.E."/>
            <person name="de Vos W.M."/>
            <person name="Barrangou R."/>
            <person name="Klaenhammer T.R."/>
            <person name="Caufield P.W."/>
            <person name="Cui Y."/>
            <person name="Zhang H."/>
            <person name="O'Toole P.W."/>
        </authorList>
    </citation>
    <scope>NUCLEOTIDE SEQUENCE [LARGE SCALE GENOMIC DNA]</scope>
    <source>
        <strain evidence="3 4">DSM 24301</strain>
    </source>
</reference>
<sequence length="232" mass="25489">MSTLTIENLTFNYEHHRVFDHASISFDNPGLSVVLGKNGIGKSTLFDIISGLVKADSGQRHGFPAPKDMMYVFQDIPYTANITGAELLDMYTAMNHKNPAFSNDDSFFVDVITPLLSRKLGALSGGELTLLFVYASAAIDKALYLFDEPLASVDPENQKMIVTILDQLSAVKPVIVTSHSILPFQDTSAIFKYLTPTGTAFSGTYAELTASQDHLTDFDIFLELAHQDEPSR</sequence>
<dbReference type="RefSeq" id="WP_056993090.1">
    <property type="nucleotide sequence ID" value="NZ_JQCE01000042.1"/>
</dbReference>
<evidence type="ECO:0000256" key="1">
    <source>
        <dbReference type="ARBA" id="ARBA00022448"/>
    </source>
</evidence>
<dbReference type="InterPro" id="IPR027417">
    <property type="entry name" value="P-loop_NTPase"/>
</dbReference>
<dbReference type="EMBL" id="JQCE01000042">
    <property type="protein sequence ID" value="KRO16306.1"/>
    <property type="molecule type" value="Genomic_DNA"/>
</dbReference>
<dbReference type="Gene3D" id="3.40.50.300">
    <property type="entry name" value="P-loop containing nucleotide triphosphate hydrolases"/>
    <property type="match status" value="1"/>
</dbReference>
<evidence type="ECO:0000313" key="3">
    <source>
        <dbReference type="EMBL" id="KRO16306.1"/>
    </source>
</evidence>
<dbReference type="STRING" id="1293598.IV56_GL001667"/>
<dbReference type="PATRIC" id="fig|1293598.4.peg.1738"/>
<keyword evidence="4" id="KW-1185">Reference proteome</keyword>
<dbReference type="SUPFAM" id="SSF52540">
    <property type="entry name" value="P-loop containing nucleoside triphosphate hydrolases"/>
    <property type="match status" value="1"/>
</dbReference>
<dbReference type="AlphaFoldDB" id="A0A0R2MVB7"/>